<protein>
    <recommendedName>
        <fullName evidence="3">histidine kinase</fullName>
        <ecNumber evidence="3">2.7.13.3</ecNumber>
    </recommendedName>
</protein>
<evidence type="ECO:0000256" key="10">
    <source>
        <dbReference type="ARBA" id="ARBA00022840"/>
    </source>
</evidence>
<dbReference type="CDD" id="cd00082">
    <property type="entry name" value="HisKA"/>
    <property type="match status" value="1"/>
</dbReference>
<dbReference type="RefSeq" id="WP_154425777.1">
    <property type="nucleotide sequence ID" value="NZ_VUNN01000015.1"/>
</dbReference>
<evidence type="ECO:0000256" key="6">
    <source>
        <dbReference type="ARBA" id="ARBA00022679"/>
    </source>
</evidence>
<dbReference type="Pfam" id="PF02518">
    <property type="entry name" value="HATPase_c"/>
    <property type="match status" value="1"/>
</dbReference>
<dbReference type="InterPro" id="IPR050398">
    <property type="entry name" value="HssS/ArlS-like"/>
</dbReference>
<dbReference type="PANTHER" id="PTHR45528:SF1">
    <property type="entry name" value="SENSOR HISTIDINE KINASE CPXA"/>
    <property type="match status" value="1"/>
</dbReference>
<evidence type="ECO:0000256" key="9">
    <source>
        <dbReference type="ARBA" id="ARBA00022777"/>
    </source>
</evidence>
<dbReference type="SMART" id="SM00387">
    <property type="entry name" value="HATPase_c"/>
    <property type="match status" value="1"/>
</dbReference>
<dbReference type="Gene3D" id="1.10.287.130">
    <property type="match status" value="1"/>
</dbReference>
<keyword evidence="7 14" id="KW-0812">Transmembrane</keyword>
<keyword evidence="8" id="KW-0547">Nucleotide-binding</keyword>
<dbReference type="Gene3D" id="3.30.565.10">
    <property type="entry name" value="Histidine kinase-like ATPase, C-terminal domain"/>
    <property type="match status" value="1"/>
</dbReference>
<keyword evidence="17" id="KW-1185">Reference proteome</keyword>
<evidence type="ECO:0000256" key="14">
    <source>
        <dbReference type="SAM" id="Phobius"/>
    </source>
</evidence>
<evidence type="ECO:0000256" key="7">
    <source>
        <dbReference type="ARBA" id="ARBA00022692"/>
    </source>
</evidence>
<evidence type="ECO:0000313" key="17">
    <source>
        <dbReference type="Proteomes" id="UP000460549"/>
    </source>
</evidence>
<dbReference type="SUPFAM" id="SSF47384">
    <property type="entry name" value="Homodimeric domain of signal transducing histidine kinase"/>
    <property type="match status" value="1"/>
</dbReference>
<gene>
    <name evidence="16" type="ORF">FYJ80_07965</name>
</gene>
<proteinExistence type="predicted"/>
<keyword evidence="4" id="KW-1003">Cell membrane</keyword>
<accession>A0A7X2TQP7</accession>
<dbReference type="InterPro" id="IPR036890">
    <property type="entry name" value="HATPase_C_sf"/>
</dbReference>
<evidence type="ECO:0000256" key="5">
    <source>
        <dbReference type="ARBA" id="ARBA00022553"/>
    </source>
</evidence>
<evidence type="ECO:0000256" key="12">
    <source>
        <dbReference type="ARBA" id="ARBA00023012"/>
    </source>
</evidence>
<dbReference type="GO" id="GO:0000155">
    <property type="term" value="F:phosphorelay sensor kinase activity"/>
    <property type="evidence" value="ECO:0007669"/>
    <property type="project" value="InterPro"/>
</dbReference>
<feature type="domain" description="Histidine kinase" evidence="15">
    <location>
        <begin position="302"/>
        <end position="497"/>
    </location>
</feature>
<feature type="transmembrane region" description="Helical" evidence="14">
    <location>
        <begin position="213"/>
        <end position="240"/>
    </location>
</feature>
<dbReference type="PANTHER" id="PTHR45528">
    <property type="entry name" value="SENSOR HISTIDINE KINASE CPXA"/>
    <property type="match status" value="1"/>
</dbReference>
<evidence type="ECO:0000256" key="4">
    <source>
        <dbReference type="ARBA" id="ARBA00022475"/>
    </source>
</evidence>
<dbReference type="InterPro" id="IPR005467">
    <property type="entry name" value="His_kinase_dom"/>
</dbReference>
<dbReference type="EMBL" id="VUNN01000015">
    <property type="protein sequence ID" value="MSU06709.1"/>
    <property type="molecule type" value="Genomic_DNA"/>
</dbReference>
<dbReference type="GO" id="GO:0005886">
    <property type="term" value="C:plasma membrane"/>
    <property type="evidence" value="ECO:0007669"/>
    <property type="project" value="UniProtKB-SubCell"/>
</dbReference>
<keyword evidence="13 14" id="KW-0472">Membrane</keyword>
<evidence type="ECO:0000256" key="1">
    <source>
        <dbReference type="ARBA" id="ARBA00000085"/>
    </source>
</evidence>
<evidence type="ECO:0000256" key="2">
    <source>
        <dbReference type="ARBA" id="ARBA00004651"/>
    </source>
</evidence>
<sequence length="497" mass="55851">MNKGHIRHYFLRLFFPIFLLSIFIIALQLLFIYASNKHAMNTWPKYAAGEYVKRIKEELSTYDNPTPDRMINTILECADDRISGLIFRDAKGLFQIIYGTLPNGDKVKNSINDPSMINSQLMVNSIANLDISSMREINTDIDLYEFNVDRQADGTFIFYVNEEVASIEQKYTVPLEVQARDIAASVVIKSNGEVKGYYDILVMTARKYGPTRYILDTSALVIVTFLPIAVIVSLLISYVISKRNEKSIKQIQTSLKKLSNNEFDVEIGSQKSMELQSISDSIVELGNNLRRHQDSRKEWIRSISHDLNTPLTSLNMLLDASIDGIFPINADLLKQMKKECDVLTSRISAIKYYAFLLSPDCKANKEEVGSFDFVDSVISQFKDSKKVDVHLDNNSPLVLDTNLASRALCEVLNNAIQSGSDQIDLYVSDSIITIKNKGKLPDPLPDFFEPWARGDLSRHEGGSGLGLPITGQIMNLHGGKATISQEGEYVVVTLSFK</sequence>
<dbReference type="AlphaFoldDB" id="A0A7X2TQP7"/>
<comment type="caution">
    <text evidence="16">The sequence shown here is derived from an EMBL/GenBank/DDBJ whole genome shotgun (WGS) entry which is preliminary data.</text>
</comment>
<evidence type="ECO:0000256" key="11">
    <source>
        <dbReference type="ARBA" id="ARBA00022989"/>
    </source>
</evidence>
<keyword evidence="12" id="KW-0902">Two-component regulatory system</keyword>
<organism evidence="16 17">
    <name type="scientific">Bullifex porci</name>
    <dbReference type="NCBI Taxonomy" id="2606638"/>
    <lineage>
        <taxon>Bacteria</taxon>
        <taxon>Pseudomonadati</taxon>
        <taxon>Spirochaetota</taxon>
        <taxon>Spirochaetia</taxon>
        <taxon>Spirochaetales</taxon>
        <taxon>Spirochaetaceae</taxon>
        <taxon>Bullifex</taxon>
    </lineage>
</organism>
<evidence type="ECO:0000313" key="16">
    <source>
        <dbReference type="EMBL" id="MSU06709.1"/>
    </source>
</evidence>
<keyword evidence="5" id="KW-0597">Phosphoprotein</keyword>
<dbReference type="SUPFAM" id="SSF55874">
    <property type="entry name" value="ATPase domain of HSP90 chaperone/DNA topoisomerase II/histidine kinase"/>
    <property type="match status" value="1"/>
</dbReference>
<keyword evidence="9 16" id="KW-0418">Kinase</keyword>
<comment type="catalytic activity">
    <reaction evidence="1">
        <text>ATP + protein L-histidine = ADP + protein N-phospho-L-histidine.</text>
        <dbReference type="EC" id="2.7.13.3"/>
    </reaction>
</comment>
<comment type="subcellular location">
    <subcellularLocation>
        <location evidence="2">Cell membrane</location>
        <topology evidence="2">Multi-pass membrane protein</topology>
    </subcellularLocation>
</comment>
<dbReference type="InterPro" id="IPR003661">
    <property type="entry name" value="HisK_dim/P_dom"/>
</dbReference>
<evidence type="ECO:0000256" key="13">
    <source>
        <dbReference type="ARBA" id="ARBA00023136"/>
    </source>
</evidence>
<dbReference type="GO" id="GO:0005524">
    <property type="term" value="F:ATP binding"/>
    <property type="evidence" value="ECO:0007669"/>
    <property type="project" value="UniProtKB-KW"/>
</dbReference>
<feature type="transmembrane region" description="Helical" evidence="14">
    <location>
        <begin position="13"/>
        <end position="34"/>
    </location>
</feature>
<reference evidence="16 17" key="1">
    <citation type="submission" date="2019-08" db="EMBL/GenBank/DDBJ databases">
        <title>In-depth cultivation of the pig gut microbiome towards novel bacterial diversity and tailored functional studies.</title>
        <authorList>
            <person name="Wylensek D."/>
            <person name="Hitch T.C.A."/>
            <person name="Clavel T."/>
        </authorList>
    </citation>
    <scope>NUCLEOTIDE SEQUENCE [LARGE SCALE GENOMIC DNA]</scope>
    <source>
        <strain evidence="16 17">NM-380-WT-3C1</strain>
    </source>
</reference>
<dbReference type="SMART" id="SM00388">
    <property type="entry name" value="HisKA"/>
    <property type="match status" value="1"/>
</dbReference>
<dbReference type="Proteomes" id="UP000460549">
    <property type="component" value="Unassembled WGS sequence"/>
</dbReference>
<evidence type="ECO:0000259" key="15">
    <source>
        <dbReference type="PROSITE" id="PS50109"/>
    </source>
</evidence>
<dbReference type="InterPro" id="IPR003594">
    <property type="entry name" value="HATPase_dom"/>
</dbReference>
<evidence type="ECO:0000256" key="8">
    <source>
        <dbReference type="ARBA" id="ARBA00022741"/>
    </source>
</evidence>
<keyword evidence="10" id="KW-0067">ATP-binding</keyword>
<evidence type="ECO:0000256" key="3">
    <source>
        <dbReference type="ARBA" id="ARBA00012438"/>
    </source>
</evidence>
<dbReference type="EC" id="2.7.13.3" evidence="3"/>
<name>A0A7X2TQP7_9SPIO</name>
<dbReference type="InterPro" id="IPR036097">
    <property type="entry name" value="HisK_dim/P_sf"/>
</dbReference>
<keyword evidence="6" id="KW-0808">Transferase</keyword>
<dbReference type="PROSITE" id="PS50109">
    <property type="entry name" value="HIS_KIN"/>
    <property type="match status" value="1"/>
</dbReference>
<keyword evidence="11 14" id="KW-1133">Transmembrane helix</keyword>